<comment type="function">
    <text evidence="4">Exoribonuclease involved in ribosome biosynthesis. Involved in the processing of ITS1, the internal transcribed spacer localized between the 18S and 5.8S rRNAs.</text>
</comment>
<dbReference type="Gene3D" id="3.30.420.10">
    <property type="entry name" value="Ribonuclease H-like superfamily/Ribonuclease H"/>
    <property type="match status" value="1"/>
</dbReference>
<dbReference type="PANTHER" id="PTHR12801:SF45">
    <property type="entry name" value="RNA EXONUCLEASE 4"/>
    <property type="match status" value="1"/>
</dbReference>
<accession>A0ABD3PGG9</accession>
<dbReference type="EMBL" id="JABMIG020000184">
    <property type="protein sequence ID" value="KAL3786987.1"/>
    <property type="molecule type" value="Genomic_DNA"/>
</dbReference>
<evidence type="ECO:0000313" key="7">
    <source>
        <dbReference type="EMBL" id="KAL3786987.1"/>
    </source>
</evidence>
<reference evidence="7 8" key="1">
    <citation type="journal article" date="2020" name="G3 (Bethesda)">
        <title>Improved Reference Genome for Cyclotella cryptica CCMP332, a Model for Cell Wall Morphogenesis, Salinity Adaptation, and Lipid Production in Diatoms (Bacillariophyta).</title>
        <authorList>
            <person name="Roberts W.R."/>
            <person name="Downey K.M."/>
            <person name="Ruck E.C."/>
            <person name="Traller J.C."/>
            <person name="Alverson A.J."/>
        </authorList>
    </citation>
    <scope>NUCLEOTIDE SEQUENCE [LARGE SCALE GENOMIC DNA]</scope>
    <source>
        <strain evidence="7 8">CCMP332</strain>
    </source>
</reference>
<evidence type="ECO:0000256" key="2">
    <source>
        <dbReference type="ARBA" id="ARBA00022722"/>
    </source>
</evidence>
<keyword evidence="2" id="KW-0540">Nuclease</keyword>
<evidence type="ECO:0000256" key="4">
    <source>
        <dbReference type="ARBA" id="ARBA00025599"/>
    </source>
</evidence>
<evidence type="ECO:0000313" key="8">
    <source>
        <dbReference type="Proteomes" id="UP001516023"/>
    </source>
</evidence>
<dbReference type="GO" id="GO:0004518">
    <property type="term" value="F:nuclease activity"/>
    <property type="evidence" value="ECO:0007669"/>
    <property type="project" value="UniProtKB-KW"/>
</dbReference>
<dbReference type="SMART" id="SM00479">
    <property type="entry name" value="EXOIII"/>
    <property type="match status" value="1"/>
</dbReference>
<dbReference type="InterPro" id="IPR013520">
    <property type="entry name" value="Ribonucl_H"/>
</dbReference>
<feature type="compositionally biased region" description="Low complexity" evidence="5">
    <location>
        <begin position="88"/>
        <end position="113"/>
    </location>
</feature>
<evidence type="ECO:0000256" key="5">
    <source>
        <dbReference type="SAM" id="MobiDB-lite"/>
    </source>
</evidence>
<dbReference type="AlphaFoldDB" id="A0ABD3PGG9"/>
<dbReference type="InterPro" id="IPR047021">
    <property type="entry name" value="REXO1/3/4-like"/>
</dbReference>
<feature type="compositionally biased region" description="Basic residues" evidence="5">
    <location>
        <begin position="13"/>
        <end position="32"/>
    </location>
</feature>
<feature type="domain" description="Exonuclease" evidence="6">
    <location>
        <begin position="127"/>
        <end position="305"/>
    </location>
</feature>
<keyword evidence="3" id="KW-0378">Hydrolase</keyword>
<feature type="region of interest" description="Disordered" evidence="5">
    <location>
        <begin position="1"/>
        <end position="115"/>
    </location>
</feature>
<gene>
    <name evidence="7" type="ORF">HJC23_005498</name>
</gene>
<dbReference type="GO" id="GO:0016787">
    <property type="term" value="F:hydrolase activity"/>
    <property type="evidence" value="ECO:0007669"/>
    <property type="project" value="UniProtKB-KW"/>
</dbReference>
<dbReference type="PANTHER" id="PTHR12801">
    <property type="entry name" value="RNA EXONUCLEASE REXO1 / RECO3 FAMILY MEMBER-RELATED"/>
    <property type="match status" value="1"/>
</dbReference>
<keyword evidence="8" id="KW-1185">Reference proteome</keyword>
<proteinExistence type="predicted"/>
<dbReference type="SUPFAM" id="SSF53098">
    <property type="entry name" value="Ribonuclease H-like"/>
    <property type="match status" value="1"/>
</dbReference>
<evidence type="ECO:0000256" key="3">
    <source>
        <dbReference type="ARBA" id="ARBA00022801"/>
    </source>
</evidence>
<organism evidence="7 8">
    <name type="scientific">Cyclotella cryptica</name>
    <dbReference type="NCBI Taxonomy" id="29204"/>
    <lineage>
        <taxon>Eukaryota</taxon>
        <taxon>Sar</taxon>
        <taxon>Stramenopiles</taxon>
        <taxon>Ochrophyta</taxon>
        <taxon>Bacillariophyta</taxon>
        <taxon>Coscinodiscophyceae</taxon>
        <taxon>Thalassiosirophycidae</taxon>
        <taxon>Stephanodiscales</taxon>
        <taxon>Stephanodiscaceae</taxon>
        <taxon>Cyclotella</taxon>
    </lineage>
</organism>
<name>A0ABD3PGG9_9STRA</name>
<protein>
    <recommendedName>
        <fullName evidence="6">Exonuclease domain-containing protein</fullName>
    </recommendedName>
</protein>
<feature type="compositionally biased region" description="Low complexity" evidence="5">
    <location>
        <begin position="49"/>
        <end position="64"/>
    </location>
</feature>
<dbReference type="Proteomes" id="UP001516023">
    <property type="component" value="Unassembled WGS sequence"/>
</dbReference>
<sequence>MPPAPAIPAKTNTKSRRNPKQPKNQRRKRRPATVHEPHDESSNATTCTLSTVPSDSSLDSSFDNHSLDYTHSPQRCNTRRRRSRKAVNTPNKTNNTKKSNNNKKSTNTNNTPKQVQITELTPEQKSHYIALDAEMVGIIDKYGRQHSALARITLVDWNGEPLFDSYVRVTQPIVDYRTFVSGITPQHLTEEHSALPLLEVRRIVGEMIHERVVVGHGLKNDFKALGLSHPWYLTRDSAKYLPFMKAPSHDASLHHPQEYTAKKLKTLALDKLGMRIQREGMAHDPVEDAVAAMELYKKHREKWERAVEWKMEKSREMEEMMNERGLEV</sequence>
<evidence type="ECO:0000259" key="6">
    <source>
        <dbReference type="SMART" id="SM00479"/>
    </source>
</evidence>
<dbReference type="InterPro" id="IPR036397">
    <property type="entry name" value="RNaseH_sf"/>
</dbReference>
<dbReference type="Pfam" id="PF00929">
    <property type="entry name" value="RNase_T"/>
    <property type="match status" value="1"/>
</dbReference>
<keyword evidence="1" id="KW-0698">rRNA processing</keyword>
<comment type="caution">
    <text evidence="7">The sequence shown here is derived from an EMBL/GenBank/DDBJ whole genome shotgun (WGS) entry which is preliminary data.</text>
</comment>
<dbReference type="InterPro" id="IPR012337">
    <property type="entry name" value="RNaseH-like_sf"/>
</dbReference>
<evidence type="ECO:0000256" key="1">
    <source>
        <dbReference type="ARBA" id="ARBA00022552"/>
    </source>
</evidence>
<dbReference type="GO" id="GO:0006364">
    <property type="term" value="P:rRNA processing"/>
    <property type="evidence" value="ECO:0007669"/>
    <property type="project" value="UniProtKB-KW"/>
</dbReference>